<protein>
    <submittedName>
        <fullName evidence="9">Oar protein</fullName>
    </submittedName>
</protein>
<comment type="caution">
    <text evidence="9">The sequence shown here is derived from an EMBL/GenBank/DDBJ whole genome shotgun (WGS) entry which is preliminary data.</text>
</comment>
<evidence type="ECO:0000256" key="7">
    <source>
        <dbReference type="SAM" id="SignalP"/>
    </source>
</evidence>
<comment type="subcellular location">
    <subcellularLocation>
        <location evidence="1">Cell outer membrane</location>
        <topology evidence="1">Multi-pass membrane protein</topology>
    </subcellularLocation>
</comment>
<sequence>MTFLKKFAYGASVAALAAMAPVAAVHAQQTAAELRGAVIDANGAPIADARVTIIHVPTSTVSVATTTGSGQFFASGLRVGGPYSVVVSAAGFEGEAVDGLNLQPGSQSPLRITLAPQTTEVITVTGQAINTTDLNNGVGSNFNARDIANQPSLNRDVVSTLLRDPLASSSGPNNLSVAGVNPRFNGVTIDGARQQDNFGLGSNTFATARSPINIDIIESVALVASDYGVTSSGFTGGLVNVTTRGGTNEFDGSAFYYYRDQDYIGSSTFGGNGSFNPGEFDEKEYGVTFRGPIIRDRLFFSLSYDTYETASSVDFASTDASLGYQPGFFEALNQIVQNTYGIDMGGRPQQGAVPQETTRYFARIDWNINDDHRLQLSYQQTEDTGTSNIGASNFTSAWYDTPTELTSYTAQLFSDWTPQLSTTLRASYIDFLRGQNCRAGNDVGQITIRLNEAAVAGTPLDGLLTSGTSTRTLTGGCDRFRHANEFEDTRLQLFGSADYRTGDFIFTVGGEYENYDVFNLFVDTSSGEYIFNSVANLQNGIANTVNYRNTPSNNTADGAASWEYSRWVAFGQARWQVRPNLELTAGARYEYYTQDDTPVADPSFQTEAGIPNTTNLDGLSLFMPRLSFRYEPFDRTTITGGVGRFAGGSPEVWISNAFQAPTVFASASNVAGVVPTRAGLPASVLASVAAGTPTAIDAIDPDFNIPSDWKASLRVDQEFDVNIGGFDLGSNYLVSAQLLYTQSEDTFLWTNYAQTQPNPALPVGTAPDGRAIYADLQALGLQNRTVVTNGSGDNSYTFTVSLSNAFDNGFDFFVSYAHQDIEFITEGSSSRGISSWRGQTAVDRNFPEVRTSAYQIEHAFRVALGYEFELIQDFGTRIDLFGQIQSGSPYTITYDIDNNNALFGRAGAGENPFDNNPAYIPLAGTDARVVYASTWNETAFNGFVNDLGIARGQIHEVNSLSSRWNQRWDLRVQQYLPGVPGASRWFGDNRFAVVLDVENVLNLLNDSWGTRVNGPGNNQSPQIRADLVSAADVALNGVDGATALTGDAPRTTCINAGDCVYRYNEFRDQPVNFDSNSASVWRARIGLRYEF</sequence>
<evidence type="ECO:0000313" key="10">
    <source>
        <dbReference type="Proteomes" id="UP000648722"/>
    </source>
</evidence>
<dbReference type="PANTHER" id="PTHR30069:SF46">
    <property type="entry name" value="OAR PROTEIN"/>
    <property type="match status" value="1"/>
</dbReference>
<evidence type="ECO:0000256" key="5">
    <source>
        <dbReference type="ARBA" id="ARBA00023136"/>
    </source>
</evidence>
<accession>A0ABQ1Y1J0</accession>
<proteinExistence type="predicted"/>
<feature type="signal peptide" evidence="7">
    <location>
        <begin position="1"/>
        <end position="27"/>
    </location>
</feature>
<gene>
    <name evidence="9" type="primary">oar</name>
    <name evidence="9" type="ORF">GCM10007420_27090</name>
</gene>
<keyword evidence="4" id="KW-0812">Transmembrane</keyword>
<dbReference type="Proteomes" id="UP000648722">
    <property type="component" value="Unassembled WGS sequence"/>
</dbReference>
<evidence type="ECO:0000256" key="6">
    <source>
        <dbReference type="ARBA" id="ARBA00023237"/>
    </source>
</evidence>
<evidence type="ECO:0000256" key="1">
    <source>
        <dbReference type="ARBA" id="ARBA00004571"/>
    </source>
</evidence>
<dbReference type="Gene3D" id="2.40.170.20">
    <property type="entry name" value="TonB-dependent receptor, beta-barrel domain"/>
    <property type="match status" value="1"/>
</dbReference>
<feature type="chain" id="PRO_5047242375" evidence="7">
    <location>
        <begin position="28"/>
        <end position="1091"/>
    </location>
</feature>
<dbReference type="InterPro" id="IPR008969">
    <property type="entry name" value="CarboxyPept-like_regulatory"/>
</dbReference>
<dbReference type="InterPro" id="IPR036942">
    <property type="entry name" value="Beta-barrel_TonB_sf"/>
</dbReference>
<evidence type="ECO:0000256" key="3">
    <source>
        <dbReference type="ARBA" id="ARBA00022452"/>
    </source>
</evidence>
<dbReference type="PANTHER" id="PTHR30069">
    <property type="entry name" value="TONB-DEPENDENT OUTER MEMBRANE RECEPTOR"/>
    <property type="match status" value="1"/>
</dbReference>
<feature type="domain" description="TonB-dependent transporter Oar-like beta-barrel" evidence="8">
    <location>
        <begin position="354"/>
        <end position="973"/>
    </location>
</feature>
<keyword evidence="3" id="KW-1134">Transmembrane beta strand</keyword>
<organism evidence="9 10">
    <name type="scientific">Glycocaulis albus</name>
    <dbReference type="NCBI Taxonomy" id="1382801"/>
    <lineage>
        <taxon>Bacteria</taxon>
        <taxon>Pseudomonadati</taxon>
        <taxon>Pseudomonadota</taxon>
        <taxon>Alphaproteobacteria</taxon>
        <taxon>Maricaulales</taxon>
        <taxon>Maricaulaceae</taxon>
        <taxon>Glycocaulis</taxon>
    </lineage>
</organism>
<dbReference type="Gene3D" id="2.60.40.1120">
    <property type="entry name" value="Carboxypeptidase-like, regulatory domain"/>
    <property type="match status" value="1"/>
</dbReference>
<dbReference type="SUPFAM" id="SSF49464">
    <property type="entry name" value="Carboxypeptidase regulatory domain-like"/>
    <property type="match status" value="1"/>
</dbReference>
<keyword evidence="10" id="KW-1185">Reference proteome</keyword>
<keyword evidence="6" id="KW-0998">Cell outer membrane</keyword>
<evidence type="ECO:0000259" key="8">
    <source>
        <dbReference type="Pfam" id="PF25183"/>
    </source>
</evidence>
<reference evidence="10" key="1">
    <citation type="journal article" date="2019" name="Int. J. Syst. Evol. Microbiol.">
        <title>The Global Catalogue of Microorganisms (GCM) 10K type strain sequencing project: providing services to taxonomists for standard genome sequencing and annotation.</title>
        <authorList>
            <consortium name="The Broad Institute Genomics Platform"/>
            <consortium name="The Broad Institute Genome Sequencing Center for Infectious Disease"/>
            <person name="Wu L."/>
            <person name="Ma J."/>
        </authorList>
    </citation>
    <scope>NUCLEOTIDE SEQUENCE [LARGE SCALE GENOMIC DNA]</scope>
    <source>
        <strain evidence="10">CGMCC 1.12766</strain>
    </source>
</reference>
<keyword evidence="7" id="KW-0732">Signal</keyword>
<feature type="domain" description="TonB-dependent transporter Oar-like beta-barrel" evidence="8">
    <location>
        <begin position="242"/>
        <end position="336"/>
    </location>
</feature>
<name>A0ABQ1Y1J0_9PROT</name>
<keyword evidence="2" id="KW-0813">Transport</keyword>
<dbReference type="Pfam" id="PF13620">
    <property type="entry name" value="CarboxypepD_reg"/>
    <property type="match status" value="1"/>
</dbReference>
<dbReference type="InterPro" id="IPR039426">
    <property type="entry name" value="TonB-dep_rcpt-like"/>
</dbReference>
<evidence type="ECO:0000313" key="9">
    <source>
        <dbReference type="EMBL" id="GGH08860.1"/>
    </source>
</evidence>
<dbReference type="Pfam" id="PF25183">
    <property type="entry name" value="OMP_b-brl_4"/>
    <property type="match status" value="2"/>
</dbReference>
<dbReference type="SUPFAM" id="SSF56935">
    <property type="entry name" value="Porins"/>
    <property type="match status" value="1"/>
</dbReference>
<dbReference type="RefSeq" id="WP_188453129.1">
    <property type="nucleotide sequence ID" value="NZ_BMFS01000019.1"/>
</dbReference>
<evidence type="ECO:0000256" key="4">
    <source>
        <dbReference type="ARBA" id="ARBA00022692"/>
    </source>
</evidence>
<dbReference type="EMBL" id="BMFS01000019">
    <property type="protein sequence ID" value="GGH08860.1"/>
    <property type="molecule type" value="Genomic_DNA"/>
</dbReference>
<keyword evidence="5" id="KW-0472">Membrane</keyword>
<evidence type="ECO:0000256" key="2">
    <source>
        <dbReference type="ARBA" id="ARBA00022448"/>
    </source>
</evidence>
<dbReference type="InterPro" id="IPR057601">
    <property type="entry name" value="Oar-like_b-barrel"/>
</dbReference>